<evidence type="ECO:0000313" key="4">
    <source>
        <dbReference type="Proteomes" id="UP001165263"/>
    </source>
</evidence>
<sequence length="247" mass="26656">MKRLNKALTAAALVASLAASGVAQSHGIWFAQRATQLALLYGVGADDLDIVKRFSQVTSMKGYDADGKAVPTSLHVDGRLVLADLENQPAIVSAILDNGTWSRTPDGKWHKQGRDEQPTATVSEKNTKYAVHIIGQLARPLPLLPEQTLQIVPVDAKLPALMGQPIKLRVYYKGKPIAGAKVMHDWLNDPDGKPVLTGADGTVTIPVRNQGLNVIVAIFNSPSEEPKKYDHSEHLASLSFVLPHAPE</sequence>
<feature type="chain" id="PRO_5045248824" evidence="2">
    <location>
        <begin position="26"/>
        <end position="247"/>
    </location>
</feature>
<keyword evidence="2" id="KW-0732">Signal</keyword>
<feature type="region of interest" description="Disordered" evidence="1">
    <location>
        <begin position="103"/>
        <end position="122"/>
    </location>
</feature>
<feature type="signal peptide" evidence="2">
    <location>
        <begin position="1"/>
        <end position="25"/>
    </location>
</feature>
<evidence type="ECO:0000256" key="1">
    <source>
        <dbReference type="SAM" id="MobiDB-lite"/>
    </source>
</evidence>
<proteinExistence type="predicted"/>
<reference evidence="3" key="1">
    <citation type="submission" date="2022-08" db="EMBL/GenBank/DDBJ databases">
        <title>Reclassification of Massilia species as members of the genera Telluria, Duganella, Pseudoduganella, Mokoshia gen. nov. and Zemynaea gen. nov. using orthogonal and non-orthogonal genome-based approaches.</title>
        <authorList>
            <person name="Bowman J.P."/>
        </authorList>
    </citation>
    <scope>NUCLEOTIDE SEQUENCE</scope>
    <source>
        <strain evidence="3">LMG 11547</strain>
    </source>
</reference>
<keyword evidence="4" id="KW-1185">Reference proteome</keyword>
<evidence type="ECO:0000313" key="3">
    <source>
        <dbReference type="EMBL" id="MCS0632474.1"/>
    </source>
</evidence>
<evidence type="ECO:0000256" key="2">
    <source>
        <dbReference type="SAM" id="SignalP"/>
    </source>
</evidence>
<dbReference type="InterPro" id="IPR019613">
    <property type="entry name" value="DUF4198"/>
</dbReference>
<name>A0ABT2C525_9BURK</name>
<comment type="caution">
    <text evidence="3">The sequence shown here is derived from an EMBL/GenBank/DDBJ whole genome shotgun (WGS) entry which is preliminary data.</text>
</comment>
<accession>A0ABT2C525</accession>
<dbReference type="RefSeq" id="WP_259451509.1">
    <property type="nucleotide sequence ID" value="NZ_CP119520.1"/>
</dbReference>
<dbReference type="Pfam" id="PF10670">
    <property type="entry name" value="DUF4198"/>
    <property type="match status" value="1"/>
</dbReference>
<dbReference type="Proteomes" id="UP001165263">
    <property type="component" value="Unassembled WGS sequence"/>
</dbReference>
<organism evidence="3 4">
    <name type="scientific">Telluria mixta</name>
    <dbReference type="NCBI Taxonomy" id="34071"/>
    <lineage>
        <taxon>Bacteria</taxon>
        <taxon>Pseudomonadati</taxon>
        <taxon>Pseudomonadota</taxon>
        <taxon>Betaproteobacteria</taxon>
        <taxon>Burkholderiales</taxon>
        <taxon>Oxalobacteraceae</taxon>
        <taxon>Telluria group</taxon>
        <taxon>Telluria</taxon>
    </lineage>
</organism>
<protein>
    <submittedName>
        <fullName evidence="3">DUF4198 domain-containing protein</fullName>
    </submittedName>
</protein>
<dbReference type="EMBL" id="JANUHC010000010">
    <property type="protein sequence ID" value="MCS0632474.1"/>
    <property type="molecule type" value="Genomic_DNA"/>
</dbReference>
<feature type="compositionally biased region" description="Basic and acidic residues" evidence="1">
    <location>
        <begin position="105"/>
        <end position="117"/>
    </location>
</feature>
<gene>
    <name evidence="3" type="ORF">NX786_24375</name>
</gene>